<dbReference type="AlphaFoldDB" id="A0A370PMG9"/>
<evidence type="ECO:0000256" key="3">
    <source>
        <dbReference type="ARBA" id="ARBA00022723"/>
    </source>
</evidence>
<name>A0A370PMG9_ASPPH</name>
<evidence type="ECO:0000256" key="8">
    <source>
        <dbReference type="RuleBase" id="RU361238"/>
    </source>
</evidence>
<organism evidence="10 11">
    <name type="scientific">Aspergillus phoenicis ATCC 13157</name>
    <dbReference type="NCBI Taxonomy" id="1353007"/>
    <lineage>
        <taxon>Eukaryota</taxon>
        <taxon>Fungi</taxon>
        <taxon>Dikarya</taxon>
        <taxon>Ascomycota</taxon>
        <taxon>Pezizomycotina</taxon>
        <taxon>Eurotiomycetes</taxon>
        <taxon>Eurotiomycetidae</taxon>
        <taxon>Eurotiales</taxon>
        <taxon>Aspergillaceae</taxon>
        <taxon>Aspergillus</taxon>
    </lineage>
</organism>
<evidence type="ECO:0000256" key="5">
    <source>
        <dbReference type="ARBA" id="ARBA00022801"/>
    </source>
</evidence>
<keyword evidence="2" id="KW-0719">Serine esterase</keyword>
<evidence type="ECO:0000256" key="9">
    <source>
        <dbReference type="SAM" id="MobiDB-lite"/>
    </source>
</evidence>
<dbReference type="PANTHER" id="PTHR33938:SF8">
    <property type="entry name" value="CARBOXYLIC ESTER HYDROLASE"/>
    <property type="match status" value="1"/>
</dbReference>
<protein>
    <recommendedName>
        <fullName evidence="8">Carboxylic ester hydrolase</fullName>
        <ecNumber evidence="8">3.1.1.-</ecNumber>
    </recommendedName>
</protein>
<dbReference type="SUPFAM" id="SSF53474">
    <property type="entry name" value="alpha/beta-Hydrolases"/>
    <property type="match status" value="1"/>
</dbReference>
<evidence type="ECO:0000256" key="7">
    <source>
        <dbReference type="ARBA" id="ARBA00023157"/>
    </source>
</evidence>
<evidence type="ECO:0000313" key="10">
    <source>
        <dbReference type="EMBL" id="RDK43378.1"/>
    </source>
</evidence>
<reference evidence="10 11" key="1">
    <citation type="submission" date="2018-07" db="EMBL/GenBank/DDBJ databases">
        <title>Section-level genome sequencing of Aspergillus section Nigri to investigate inter- and intra-species variation.</title>
        <authorList>
            <consortium name="DOE Joint Genome Institute"/>
            <person name="Vesth T.C."/>
            <person name="Nybo J.L."/>
            <person name="Theobald S."/>
            <person name="Frisvad J.C."/>
            <person name="Larsen T.O."/>
            <person name="Nielsen K.F."/>
            <person name="Hoof J.B."/>
            <person name="Brandl J."/>
            <person name="Salamov A."/>
            <person name="Riley R."/>
            <person name="Gladden J.M."/>
            <person name="Phatale P."/>
            <person name="Nielsen M.T."/>
            <person name="Lyhne E.K."/>
            <person name="Kogle M.E."/>
            <person name="Strasser K."/>
            <person name="McDonnell E."/>
            <person name="Barry K."/>
            <person name="Clum A."/>
            <person name="Chen C."/>
            <person name="Nolan M."/>
            <person name="Sandor L."/>
            <person name="Kuo A."/>
            <person name="Lipzen A."/>
            <person name="Hainaut M."/>
            <person name="Drula E."/>
            <person name="Tsang A."/>
            <person name="Magnuson J.K."/>
            <person name="Henrissat B."/>
            <person name="Wiebenga A."/>
            <person name="Simmons B.A."/>
            <person name="Makela M.R."/>
            <person name="De vries R.P."/>
            <person name="Grigoriev I.V."/>
            <person name="Mortensen U.H."/>
            <person name="Baker S.E."/>
            <person name="Andersen M.R."/>
        </authorList>
    </citation>
    <scope>NUCLEOTIDE SEQUENCE [LARGE SCALE GENOMIC DNA]</scope>
    <source>
        <strain evidence="10 11">ATCC 13157</strain>
    </source>
</reference>
<proteinExistence type="inferred from homology"/>
<evidence type="ECO:0000313" key="11">
    <source>
        <dbReference type="Proteomes" id="UP000254937"/>
    </source>
</evidence>
<dbReference type="EC" id="3.1.1.-" evidence="8"/>
<gene>
    <name evidence="10" type="ORF">M752DRAFT_318708</name>
</gene>
<keyword evidence="6" id="KW-0106">Calcium</keyword>
<evidence type="ECO:0000256" key="1">
    <source>
        <dbReference type="ARBA" id="ARBA00006249"/>
    </source>
</evidence>
<feature type="region of interest" description="Disordered" evidence="9">
    <location>
        <begin position="1"/>
        <end position="21"/>
    </location>
</feature>
<feature type="compositionally biased region" description="Polar residues" evidence="9">
    <location>
        <begin position="1"/>
        <end position="12"/>
    </location>
</feature>
<dbReference type="InterPro" id="IPR029058">
    <property type="entry name" value="AB_hydrolase_fold"/>
</dbReference>
<dbReference type="InterPro" id="IPR011118">
    <property type="entry name" value="Tannase/feruloyl_esterase"/>
</dbReference>
<sequence>MTAGGSNLQAQPRVTKRPEPLSFSSATQSSLAVSGALPVTSEDVVVEVEEDYPIGWPSEAFVNVVLTVDHITVLPLLSGDQSAESQLTRVYAAGTKRARSEGDVGDKSSAPAIQALALLATILSTFYAHFANGYHIPKPVIPGLKILSITAFPLRDYTITGVQVSPIQSHTVNISFWNVTVTYTHPGWDDLIHVHVWVPLSGWNDRLQAVGGGGWAGLLDYGTLALPVYQGFAAAGSDMGHDRNPWSAESWALEDASGHVNFAQLIDFFSTCLNELSLLAKYVIQQIYGSPPAYSYWNGCSTGGRQGLEIAQRWPDAFDGILAGAPTINWAQFVPANYWPTFVMNQLGVYPSPCVMEKITDAAVASCDGQDGVIDGIIAVPSLCNFNPLSLIGMEVWCECIPSIITAEVALLAESYWAGLTAEDGTPLWYGFNQGTPWNYTICTSTDDIGNHRCHSLPDYLSVDWLQLFVAQDPELDLVDMDQADLESLFHQSVAGYKAITDANNPDLYDFKVRGGKIIHWHGLADWQVPPNGSVDYYRRVQLRDPSVQDFYLYFEAPGVEHCGHGEGLAPTGLMESLMAWVEGGVAPEYLRAVSKNGRMSRILCPYPAIAQYVEGDPTVASSFVCQ</sequence>
<dbReference type="GO" id="GO:0030600">
    <property type="term" value="F:feruloyl esterase activity"/>
    <property type="evidence" value="ECO:0007669"/>
    <property type="project" value="UniProtKB-ARBA"/>
</dbReference>
<keyword evidence="11" id="KW-1185">Reference proteome</keyword>
<keyword evidence="3" id="KW-0479">Metal-binding</keyword>
<keyword evidence="5 8" id="KW-0378">Hydrolase</keyword>
<evidence type="ECO:0000256" key="6">
    <source>
        <dbReference type="ARBA" id="ARBA00022837"/>
    </source>
</evidence>
<dbReference type="GO" id="GO:0046872">
    <property type="term" value="F:metal ion binding"/>
    <property type="evidence" value="ECO:0007669"/>
    <property type="project" value="UniProtKB-KW"/>
</dbReference>
<keyword evidence="7" id="KW-1015">Disulfide bond</keyword>
<comment type="similarity">
    <text evidence="1 8">Belongs to the tannase family.</text>
</comment>
<evidence type="ECO:0000256" key="2">
    <source>
        <dbReference type="ARBA" id="ARBA00022487"/>
    </source>
</evidence>
<evidence type="ECO:0000256" key="4">
    <source>
        <dbReference type="ARBA" id="ARBA00022729"/>
    </source>
</evidence>
<dbReference type="Proteomes" id="UP000254937">
    <property type="component" value="Unassembled WGS sequence"/>
</dbReference>
<dbReference type="Pfam" id="PF07519">
    <property type="entry name" value="Tannase"/>
    <property type="match status" value="1"/>
</dbReference>
<keyword evidence="4" id="KW-0732">Signal</keyword>
<dbReference type="PANTHER" id="PTHR33938">
    <property type="entry name" value="FERULOYL ESTERASE B-RELATED"/>
    <property type="match status" value="1"/>
</dbReference>
<dbReference type="EMBL" id="KZ851851">
    <property type="protein sequence ID" value="RDK43378.1"/>
    <property type="molecule type" value="Genomic_DNA"/>
</dbReference>
<accession>A0A370PMG9</accession>